<evidence type="ECO:0000313" key="2">
    <source>
        <dbReference type="Proteomes" id="UP000232003"/>
    </source>
</evidence>
<keyword evidence="2" id="KW-1185">Reference proteome</keyword>
<accession>A0A2K8SWK2</accession>
<dbReference type="KEGG" id="nfl:COO91_05822"/>
<proteinExistence type="predicted"/>
<dbReference type="AlphaFoldDB" id="A0A2K8SWK2"/>
<dbReference type="Proteomes" id="UP000232003">
    <property type="component" value="Chromosome"/>
</dbReference>
<name>A0A2K8SWK2_9NOSO</name>
<sequence>MDTLMGKLLSVYRTDFFPVSEKYERQVGANKTFQGRGKPLPSQ</sequence>
<reference evidence="1 2" key="1">
    <citation type="submission" date="2017-11" db="EMBL/GenBank/DDBJ databases">
        <title>Complete genome of a free-living desiccation-tolerant cyanobacterium and its photosynthetic adaptation to extreme terrestrial habitat.</title>
        <authorList>
            <person name="Shang J."/>
        </authorList>
    </citation>
    <scope>NUCLEOTIDE SEQUENCE [LARGE SCALE GENOMIC DNA]</scope>
    <source>
        <strain evidence="1 2">CCNUN1</strain>
    </source>
</reference>
<evidence type="ECO:0000313" key="1">
    <source>
        <dbReference type="EMBL" id="AUB39824.1"/>
    </source>
</evidence>
<protein>
    <submittedName>
        <fullName evidence="1">Uncharacterized protein</fullName>
    </submittedName>
</protein>
<gene>
    <name evidence="1" type="ORF">COO91_05822</name>
</gene>
<organism evidence="1 2">
    <name type="scientific">Nostoc flagelliforme CCNUN1</name>
    <dbReference type="NCBI Taxonomy" id="2038116"/>
    <lineage>
        <taxon>Bacteria</taxon>
        <taxon>Bacillati</taxon>
        <taxon>Cyanobacteriota</taxon>
        <taxon>Cyanophyceae</taxon>
        <taxon>Nostocales</taxon>
        <taxon>Nostocaceae</taxon>
        <taxon>Nostoc</taxon>
    </lineage>
</organism>
<dbReference type="EMBL" id="CP024785">
    <property type="protein sequence ID" value="AUB39824.1"/>
    <property type="molecule type" value="Genomic_DNA"/>
</dbReference>